<feature type="domain" description="Calcineurin-like phosphoesterase" evidence="1">
    <location>
        <begin position="3"/>
        <end position="159"/>
    </location>
</feature>
<sequence length="198" mass="22541">MSRMYFTADLHLGDELVARNRGYSNVNDYDEMIVETVISTVLEDSTLWILGDLMGWSSRRDHALSLLQHVQSKTGAIMHLVSGNHDTCHPMHRHAHKEQSKYFGVFTSVLPFAKIRHNRGDVLLSHFPYTGDHTVEQRFNQWRLRDYGLPLIHGHTHQPAPTDVARPNQVCVSWDAWGRPAKLHEVMALLEADNIGGA</sequence>
<name>A0A1B7M381_9MICC</name>
<protein>
    <recommendedName>
        <fullName evidence="1">Calcineurin-like phosphoesterase domain-containing protein</fullName>
    </recommendedName>
</protein>
<dbReference type="InterPro" id="IPR029052">
    <property type="entry name" value="Metallo-depent_PP-like"/>
</dbReference>
<dbReference type="Pfam" id="PF00149">
    <property type="entry name" value="Metallophos"/>
    <property type="match status" value="1"/>
</dbReference>
<evidence type="ECO:0000313" key="3">
    <source>
        <dbReference type="Proteomes" id="UP000078292"/>
    </source>
</evidence>
<keyword evidence="3" id="KW-1185">Reference proteome</keyword>
<evidence type="ECO:0000313" key="2">
    <source>
        <dbReference type="EMBL" id="OAV63035.1"/>
    </source>
</evidence>
<evidence type="ECO:0000259" key="1">
    <source>
        <dbReference type="Pfam" id="PF00149"/>
    </source>
</evidence>
<dbReference type="InterPro" id="IPR004843">
    <property type="entry name" value="Calcineurin-like_PHP"/>
</dbReference>
<dbReference type="SUPFAM" id="SSF56300">
    <property type="entry name" value="Metallo-dependent phosphatases"/>
    <property type="match status" value="1"/>
</dbReference>
<dbReference type="RefSeq" id="WP_043056724.1">
    <property type="nucleotide sequence ID" value="NZ_LXEY01000005.1"/>
</dbReference>
<dbReference type="Gene3D" id="3.60.21.10">
    <property type="match status" value="1"/>
</dbReference>
<dbReference type="Proteomes" id="UP000078292">
    <property type="component" value="Unassembled WGS sequence"/>
</dbReference>
<reference evidence="2 3" key="1">
    <citation type="submission" date="2016-04" db="EMBL/GenBank/DDBJ databases">
        <title>First whole genome shotgun sequence of the bacterium Enteractinococcus sp. strain UASWS1574.</title>
        <authorList>
            <person name="Crovadore J."/>
            <person name="Chablais R."/>
            <person name="Lefort F."/>
        </authorList>
    </citation>
    <scope>NUCLEOTIDE SEQUENCE [LARGE SCALE GENOMIC DNA]</scope>
    <source>
        <strain evidence="2 3">UASWS1574</strain>
    </source>
</reference>
<accession>A0A1B7M381</accession>
<dbReference type="EMBL" id="LXEY01000005">
    <property type="protein sequence ID" value="OAV63035.1"/>
    <property type="molecule type" value="Genomic_DNA"/>
</dbReference>
<dbReference type="GO" id="GO:0016787">
    <property type="term" value="F:hydrolase activity"/>
    <property type="evidence" value="ECO:0007669"/>
    <property type="project" value="InterPro"/>
</dbReference>
<dbReference type="AlphaFoldDB" id="A0A1B7M381"/>
<gene>
    <name evidence="2" type="ORF">A6F49_03680</name>
</gene>
<comment type="caution">
    <text evidence="2">The sequence shown here is derived from an EMBL/GenBank/DDBJ whole genome shotgun (WGS) entry which is preliminary data.</text>
</comment>
<organism evidence="2 3">
    <name type="scientific">Enteractinococcus helveticum</name>
    <dbReference type="NCBI Taxonomy" id="1837282"/>
    <lineage>
        <taxon>Bacteria</taxon>
        <taxon>Bacillati</taxon>
        <taxon>Actinomycetota</taxon>
        <taxon>Actinomycetes</taxon>
        <taxon>Micrococcales</taxon>
        <taxon>Micrococcaceae</taxon>
    </lineage>
</organism>
<proteinExistence type="predicted"/>
<dbReference type="OrthoDB" id="5380073at2"/>